<accession>A0A0H5PWB2</accession>
<dbReference type="InterPro" id="IPR036318">
    <property type="entry name" value="FAD-bd_PCMH-like_sf"/>
</dbReference>
<dbReference type="EMBL" id="LN852827">
    <property type="protein sequence ID" value="CRY94041.1"/>
    <property type="molecule type" value="Genomic_DNA"/>
</dbReference>
<evidence type="ECO:0000313" key="2">
    <source>
        <dbReference type="EMBL" id="CRY94041.1"/>
    </source>
</evidence>
<name>A0A0H5PWB2_9ZZZZ</name>
<evidence type="ECO:0000259" key="1">
    <source>
        <dbReference type="SMART" id="SM01091"/>
    </source>
</evidence>
<sequence>MLELDGDMSISDFLDLVGINERDFDAESETVGGWTIEMFGAFPSVGDSFDYGDLHVTVLDRDGQRVEKVLVVRRSCRRGDSD</sequence>
<reference evidence="2" key="1">
    <citation type="submission" date="2015-06" db="EMBL/GenBank/DDBJ databases">
        <authorList>
            <person name="Joergensen T."/>
        </authorList>
    </citation>
    <scope>NUCLEOTIDE SEQUENCE</scope>
    <source>
        <strain evidence="2">RGRH0137</strain>
    </source>
</reference>
<proteinExistence type="predicted"/>
<dbReference type="AlphaFoldDB" id="A0A0H5PWB2"/>
<dbReference type="Pfam" id="PF03471">
    <property type="entry name" value="CorC_HlyC"/>
    <property type="match status" value="1"/>
</dbReference>
<reference evidence="2" key="2">
    <citation type="submission" date="2015-07" db="EMBL/GenBank/DDBJ databases">
        <title>Plasmids, circular viruses and viroids from rat gut.</title>
        <authorList>
            <person name="Jorgensen T.J."/>
            <person name="Hansen M.A."/>
            <person name="Xu Z."/>
            <person name="Tabak M.A."/>
            <person name="Sorensen S.J."/>
            <person name="Hansen L.H."/>
        </authorList>
    </citation>
    <scope>NUCLEOTIDE SEQUENCE</scope>
    <source>
        <strain evidence="2">RGRH0137</strain>
    </source>
</reference>
<dbReference type="GO" id="GO:0050660">
    <property type="term" value="F:flavin adenine dinucleotide binding"/>
    <property type="evidence" value="ECO:0007669"/>
    <property type="project" value="InterPro"/>
</dbReference>
<dbReference type="Gene3D" id="3.30.465.10">
    <property type="match status" value="1"/>
</dbReference>
<dbReference type="InterPro" id="IPR016169">
    <property type="entry name" value="FAD-bd_PCMH_sub2"/>
</dbReference>
<dbReference type="SUPFAM" id="SSF56176">
    <property type="entry name" value="FAD-binding/transporter-associated domain-like"/>
    <property type="match status" value="1"/>
</dbReference>
<protein>
    <recommendedName>
        <fullName evidence="1">Transporter-associated domain-containing protein</fullName>
    </recommendedName>
</protein>
<dbReference type="InterPro" id="IPR005170">
    <property type="entry name" value="Transptr-assoc_dom"/>
</dbReference>
<dbReference type="SMART" id="SM01091">
    <property type="entry name" value="CorC_HlyC"/>
    <property type="match status" value="1"/>
</dbReference>
<feature type="domain" description="Transporter-associated" evidence="1">
    <location>
        <begin position="2"/>
        <end position="75"/>
    </location>
</feature>
<organism evidence="2">
    <name type="scientific">uncultured prokaryote</name>
    <dbReference type="NCBI Taxonomy" id="198431"/>
    <lineage>
        <taxon>unclassified sequences</taxon>
        <taxon>environmental samples</taxon>
    </lineage>
</organism>